<evidence type="ECO:0000313" key="3">
    <source>
        <dbReference type="Proteomes" id="UP001589575"/>
    </source>
</evidence>
<name>A0ABV5FTU5_9MICC</name>
<keyword evidence="3" id="KW-1185">Reference proteome</keyword>
<evidence type="ECO:0000256" key="1">
    <source>
        <dbReference type="SAM" id="MobiDB-lite"/>
    </source>
</evidence>
<gene>
    <name evidence="2" type="ORF">ACFFX0_00110</name>
</gene>
<sequence>MCPSAMTRHRSAWAAKSRSWVVNTTCSHRPDPGSESKRSWTPRVHSRSSRVVGSSATSSTGSVASTEARARRWRCPPERS</sequence>
<dbReference type="EMBL" id="JBHMFI010000001">
    <property type="protein sequence ID" value="MFB9069688.1"/>
    <property type="molecule type" value="Genomic_DNA"/>
</dbReference>
<reference evidence="2 3" key="1">
    <citation type="submission" date="2024-09" db="EMBL/GenBank/DDBJ databases">
        <authorList>
            <person name="Sun Q."/>
            <person name="Mori K."/>
        </authorList>
    </citation>
    <scope>NUCLEOTIDE SEQUENCE [LARGE SCALE GENOMIC DNA]</scope>
    <source>
        <strain evidence="2 3">CCM 7609</strain>
    </source>
</reference>
<protein>
    <submittedName>
        <fullName evidence="2">Uncharacterized protein</fullName>
    </submittedName>
</protein>
<evidence type="ECO:0000313" key="2">
    <source>
        <dbReference type="EMBL" id="MFB9069688.1"/>
    </source>
</evidence>
<feature type="region of interest" description="Disordered" evidence="1">
    <location>
        <begin position="24"/>
        <end position="80"/>
    </location>
</feature>
<dbReference type="Proteomes" id="UP001589575">
    <property type="component" value="Unassembled WGS sequence"/>
</dbReference>
<feature type="compositionally biased region" description="Basic and acidic residues" evidence="1">
    <location>
        <begin position="28"/>
        <end position="38"/>
    </location>
</feature>
<accession>A0ABV5FTU5</accession>
<comment type="caution">
    <text evidence="2">The sequence shown here is derived from an EMBL/GenBank/DDBJ whole genome shotgun (WGS) entry which is preliminary data.</text>
</comment>
<proteinExistence type="predicted"/>
<feature type="compositionally biased region" description="Low complexity" evidence="1">
    <location>
        <begin position="49"/>
        <end position="66"/>
    </location>
</feature>
<organism evidence="2 3">
    <name type="scientific">Citricoccus parietis</name>
    <dbReference type="NCBI Taxonomy" id="592307"/>
    <lineage>
        <taxon>Bacteria</taxon>
        <taxon>Bacillati</taxon>
        <taxon>Actinomycetota</taxon>
        <taxon>Actinomycetes</taxon>
        <taxon>Micrococcales</taxon>
        <taxon>Micrococcaceae</taxon>
        <taxon>Citricoccus</taxon>
    </lineage>
</organism>